<dbReference type="SMART" id="SM00062">
    <property type="entry name" value="PBPb"/>
    <property type="match status" value="1"/>
</dbReference>
<evidence type="ECO:0000259" key="4">
    <source>
        <dbReference type="SMART" id="SM00062"/>
    </source>
</evidence>
<keyword evidence="2 3" id="KW-0732">Signal</keyword>
<dbReference type="Gene3D" id="3.40.190.10">
    <property type="entry name" value="Periplasmic binding protein-like II"/>
    <property type="match status" value="2"/>
</dbReference>
<feature type="chain" id="PRO_5040814275" evidence="3">
    <location>
        <begin position="29"/>
        <end position="311"/>
    </location>
</feature>
<dbReference type="EMBL" id="JAKRRY010000005">
    <property type="protein sequence ID" value="MCW8345578.1"/>
    <property type="molecule type" value="Genomic_DNA"/>
</dbReference>
<feature type="signal peptide" evidence="3">
    <location>
        <begin position="1"/>
        <end position="28"/>
    </location>
</feature>
<dbReference type="PANTHER" id="PTHR35936:SF17">
    <property type="entry name" value="ARGININE-BINDING EXTRACELLULAR PROTEIN ARTP"/>
    <property type="match status" value="1"/>
</dbReference>
<dbReference type="InterPro" id="IPR001638">
    <property type="entry name" value="Solute-binding_3/MltF_N"/>
</dbReference>
<evidence type="ECO:0000313" key="5">
    <source>
        <dbReference type="EMBL" id="MCW8345578.1"/>
    </source>
</evidence>
<evidence type="ECO:0000256" key="2">
    <source>
        <dbReference type="ARBA" id="ARBA00022729"/>
    </source>
</evidence>
<reference evidence="5" key="1">
    <citation type="submission" date="2022-02" db="EMBL/GenBank/DDBJ databases">
        <title>Vibrio sp. nov, a new bacterium isolated from seawater.</title>
        <authorList>
            <person name="Yuan Y."/>
        </authorList>
    </citation>
    <scope>NUCLEOTIDE SEQUENCE</scope>
    <source>
        <strain evidence="5">ZSDZ65</strain>
    </source>
</reference>
<name>A0A9X3HVU3_9VIBR</name>
<dbReference type="Pfam" id="PF00497">
    <property type="entry name" value="SBP_bac_3"/>
    <property type="match status" value="1"/>
</dbReference>
<evidence type="ECO:0000313" key="6">
    <source>
        <dbReference type="Proteomes" id="UP001155587"/>
    </source>
</evidence>
<organism evidence="5 6">
    <name type="scientific">Vibrio qingdaonensis</name>
    <dbReference type="NCBI Taxonomy" id="2829491"/>
    <lineage>
        <taxon>Bacteria</taxon>
        <taxon>Pseudomonadati</taxon>
        <taxon>Pseudomonadota</taxon>
        <taxon>Gammaproteobacteria</taxon>
        <taxon>Vibrionales</taxon>
        <taxon>Vibrionaceae</taxon>
        <taxon>Vibrio</taxon>
    </lineage>
</organism>
<dbReference type="SUPFAM" id="SSF53850">
    <property type="entry name" value="Periplasmic binding protein-like II"/>
    <property type="match status" value="1"/>
</dbReference>
<accession>A0A9X3HVU3</accession>
<feature type="domain" description="Solute-binding protein family 3/N-terminal" evidence="4">
    <location>
        <begin position="42"/>
        <end position="295"/>
    </location>
</feature>
<dbReference type="Proteomes" id="UP001155587">
    <property type="component" value="Unassembled WGS sequence"/>
</dbReference>
<comment type="similarity">
    <text evidence="1">Belongs to the bacterial solute-binding protein 3 family.</text>
</comment>
<evidence type="ECO:0000256" key="3">
    <source>
        <dbReference type="SAM" id="SignalP"/>
    </source>
</evidence>
<proteinExistence type="inferred from homology"/>
<keyword evidence="6" id="KW-1185">Reference proteome</keyword>
<evidence type="ECO:0000256" key="1">
    <source>
        <dbReference type="ARBA" id="ARBA00010333"/>
    </source>
</evidence>
<dbReference type="PANTHER" id="PTHR35936">
    <property type="entry name" value="MEMBRANE-BOUND LYTIC MUREIN TRANSGLYCOSYLASE F"/>
    <property type="match status" value="1"/>
</dbReference>
<comment type="caution">
    <text evidence="5">The sequence shown here is derived from an EMBL/GenBank/DDBJ whole genome shotgun (WGS) entry which is preliminary data.</text>
</comment>
<sequence length="311" mass="34894">MKVTLSYSQISAAFATVALTFFSSALLADDLEEIQKRGVLRHLGVSYANFVSYIDQNDFQYLTGLDVEIVQGFAESIGVEYQYVPAQWNNVFGKLIGQDAQFTNNALTLGKQVPIEGDLIANGVTILEWRTQIADFSTDYFPSAVWLIAKTESDLKPIQPSGSSAKDIVQVKQLMRGKDVLAMEHSCLDPNLYQLYDTGANIILPEQQRKLSEMVPAVLNSNAESTLLDVPDTLIALEKWPGEIKVIGPVSEEQRMAAVFRKDSPNLRIEFNKYLSKIKKDGSYNKLVEKYYPSVFYFYEGYFTEGSKSKL</sequence>
<protein>
    <submittedName>
        <fullName evidence="5">Transporter substrate-binding domain-containing protein</fullName>
    </submittedName>
</protein>
<gene>
    <name evidence="5" type="ORF">MD535_06080</name>
</gene>
<dbReference type="RefSeq" id="WP_265673988.1">
    <property type="nucleotide sequence ID" value="NZ_JAKRRY010000005.1"/>
</dbReference>
<dbReference type="AlphaFoldDB" id="A0A9X3HVU3"/>